<keyword evidence="3" id="KW-0479">Metal-binding</keyword>
<sequence length="201" mass="23460">MEINDIKEKLNSKESYINGWEKMKRASIIIPLIDINEEVYILFQVRAKKLKSQPGDICFPGGKIDKCETPSEAALREINEELGLKDVEIIKEMDILIRHDGIIIHPFVAKVNNIEELEINEDEVDEVFYVPLSYLLEYSPMEVRNKLIVERGEDFPYHLIKGGKNYKFKTGEYISTFYQYKDYVIWGITASMLKDFVNNIK</sequence>
<dbReference type="CDD" id="cd03426">
    <property type="entry name" value="NUDIX_CoAse_Nudt7"/>
    <property type="match status" value="1"/>
</dbReference>
<dbReference type="InterPro" id="IPR045121">
    <property type="entry name" value="CoAse"/>
</dbReference>
<dbReference type="InterPro" id="IPR020084">
    <property type="entry name" value="NUDIX_hydrolase_CS"/>
</dbReference>
<dbReference type="RefSeq" id="WP_156559715.1">
    <property type="nucleotide sequence ID" value="NZ_CACRTV010000032.1"/>
</dbReference>
<name>A0A6N3AI34_9CLOT</name>
<keyword evidence="5" id="KW-0460">Magnesium</keyword>
<dbReference type="EMBL" id="CACRTV010000032">
    <property type="protein sequence ID" value="VYT92195.1"/>
    <property type="molecule type" value="Genomic_DNA"/>
</dbReference>
<comment type="cofactor">
    <cofactor evidence="2">
        <name>Mg(2+)</name>
        <dbReference type="ChEBI" id="CHEBI:18420"/>
    </cofactor>
</comment>
<proteinExistence type="predicted"/>
<dbReference type="Gene3D" id="3.90.79.10">
    <property type="entry name" value="Nucleoside Triphosphate Pyrophosphohydrolase"/>
    <property type="match status" value="1"/>
</dbReference>
<evidence type="ECO:0000256" key="4">
    <source>
        <dbReference type="ARBA" id="ARBA00022801"/>
    </source>
</evidence>
<dbReference type="InterPro" id="IPR000086">
    <property type="entry name" value="NUDIX_hydrolase_dom"/>
</dbReference>
<feature type="domain" description="Nudix hydrolase" evidence="7">
    <location>
        <begin position="23"/>
        <end position="154"/>
    </location>
</feature>
<evidence type="ECO:0000313" key="8">
    <source>
        <dbReference type="EMBL" id="VYT92195.1"/>
    </source>
</evidence>
<gene>
    <name evidence="8" type="ORF">CPLFYP93_00934</name>
</gene>
<comment type="cofactor">
    <cofactor evidence="1">
        <name>Mn(2+)</name>
        <dbReference type="ChEBI" id="CHEBI:29035"/>
    </cofactor>
</comment>
<keyword evidence="6" id="KW-0464">Manganese</keyword>
<dbReference type="GO" id="GO:0010945">
    <property type="term" value="F:coenzyme A diphosphatase activity"/>
    <property type="evidence" value="ECO:0007669"/>
    <property type="project" value="InterPro"/>
</dbReference>
<evidence type="ECO:0000256" key="6">
    <source>
        <dbReference type="ARBA" id="ARBA00023211"/>
    </source>
</evidence>
<dbReference type="Pfam" id="PF00293">
    <property type="entry name" value="NUDIX"/>
    <property type="match status" value="1"/>
</dbReference>
<dbReference type="InterPro" id="IPR015797">
    <property type="entry name" value="NUDIX_hydrolase-like_dom_sf"/>
</dbReference>
<evidence type="ECO:0000259" key="7">
    <source>
        <dbReference type="PROSITE" id="PS51462"/>
    </source>
</evidence>
<dbReference type="PROSITE" id="PS51462">
    <property type="entry name" value="NUDIX"/>
    <property type="match status" value="1"/>
</dbReference>
<evidence type="ECO:0000256" key="5">
    <source>
        <dbReference type="ARBA" id="ARBA00022842"/>
    </source>
</evidence>
<organism evidence="8">
    <name type="scientific">Clostridium paraputrificum</name>
    <dbReference type="NCBI Taxonomy" id="29363"/>
    <lineage>
        <taxon>Bacteria</taxon>
        <taxon>Bacillati</taxon>
        <taxon>Bacillota</taxon>
        <taxon>Clostridia</taxon>
        <taxon>Eubacteriales</taxon>
        <taxon>Clostridiaceae</taxon>
        <taxon>Clostridium</taxon>
    </lineage>
</organism>
<dbReference type="AlphaFoldDB" id="A0A6N3AI34"/>
<reference evidence="8" key="1">
    <citation type="submission" date="2019-11" db="EMBL/GenBank/DDBJ databases">
        <authorList>
            <person name="Feng L."/>
        </authorList>
    </citation>
    <scope>NUCLEOTIDE SEQUENCE</scope>
    <source>
        <strain evidence="8">CParaputrificumLFYP93</strain>
    </source>
</reference>
<keyword evidence="4 8" id="KW-0378">Hydrolase</keyword>
<evidence type="ECO:0000256" key="1">
    <source>
        <dbReference type="ARBA" id="ARBA00001936"/>
    </source>
</evidence>
<dbReference type="SUPFAM" id="SSF55811">
    <property type="entry name" value="Nudix"/>
    <property type="match status" value="1"/>
</dbReference>
<accession>A0A6N3AI34</accession>
<protein>
    <submittedName>
        <fullName evidence="8">Putative NUDIX hydrolase</fullName>
    </submittedName>
</protein>
<evidence type="ECO:0000256" key="2">
    <source>
        <dbReference type="ARBA" id="ARBA00001946"/>
    </source>
</evidence>
<dbReference type="PANTHER" id="PTHR12992:SF11">
    <property type="entry name" value="MITOCHONDRIAL COENZYME A DIPHOSPHATASE NUDT8"/>
    <property type="match status" value="1"/>
</dbReference>
<dbReference type="PROSITE" id="PS00893">
    <property type="entry name" value="NUDIX_BOX"/>
    <property type="match status" value="1"/>
</dbReference>
<dbReference type="PANTHER" id="PTHR12992">
    <property type="entry name" value="NUDIX HYDROLASE"/>
    <property type="match status" value="1"/>
</dbReference>
<evidence type="ECO:0000256" key="3">
    <source>
        <dbReference type="ARBA" id="ARBA00022723"/>
    </source>
</evidence>
<dbReference type="GO" id="GO:0046872">
    <property type="term" value="F:metal ion binding"/>
    <property type="evidence" value="ECO:0007669"/>
    <property type="project" value="UniProtKB-KW"/>
</dbReference>